<dbReference type="Proteomes" id="UP000027100">
    <property type="component" value="Unassembled WGS sequence"/>
</dbReference>
<dbReference type="EMBL" id="ARYM01000003">
    <property type="protein sequence ID" value="KDA00011.1"/>
    <property type="molecule type" value="Genomic_DNA"/>
</dbReference>
<protein>
    <submittedName>
        <fullName evidence="2">Uncharacterized protein</fullName>
    </submittedName>
</protein>
<dbReference type="InterPro" id="IPR018673">
    <property type="entry name" value="DUF2141"/>
</dbReference>
<dbReference type="AlphaFoldDB" id="A0A062VK83"/>
<dbReference type="RefSeq" id="WP_035594690.1">
    <property type="nucleotide sequence ID" value="NZ_ARYM01000003.1"/>
</dbReference>
<proteinExistence type="predicted"/>
<comment type="caution">
    <text evidence="2">The sequence shown here is derived from an EMBL/GenBank/DDBJ whole genome shotgun (WGS) entry which is preliminary data.</text>
</comment>
<feature type="region of interest" description="Disordered" evidence="1">
    <location>
        <begin position="151"/>
        <end position="186"/>
    </location>
</feature>
<gene>
    <name evidence="2" type="ORF">HPO_03884</name>
</gene>
<dbReference type="Pfam" id="PF09912">
    <property type="entry name" value="DUF2141"/>
    <property type="match status" value="1"/>
</dbReference>
<organism evidence="2 3">
    <name type="scientific">Hyphomonas polymorpha PS728</name>
    <dbReference type="NCBI Taxonomy" id="1280954"/>
    <lineage>
        <taxon>Bacteria</taxon>
        <taxon>Pseudomonadati</taxon>
        <taxon>Pseudomonadota</taxon>
        <taxon>Alphaproteobacteria</taxon>
        <taxon>Hyphomonadales</taxon>
        <taxon>Hyphomonadaceae</taxon>
        <taxon>Hyphomonas</taxon>
    </lineage>
</organism>
<evidence type="ECO:0000313" key="2">
    <source>
        <dbReference type="EMBL" id="KDA00011.1"/>
    </source>
</evidence>
<accession>A0A062VK83</accession>
<reference evidence="2 3" key="1">
    <citation type="journal article" date="2014" name="Antonie Van Leeuwenhoek">
        <title>Hyphomonas beringensis sp. nov. and Hyphomonas chukchiensis sp. nov., isolated from surface seawater of the Bering Sea and Chukchi Sea.</title>
        <authorList>
            <person name="Li C."/>
            <person name="Lai Q."/>
            <person name="Li G."/>
            <person name="Dong C."/>
            <person name="Wang J."/>
            <person name="Liao Y."/>
            <person name="Shao Z."/>
        </authorList>
    </citation>
    <scope>NUCLEOTIDE SEQUENCE [LARGE SCALE GENOMIC DNA]</scope>
    <source>
        <strain evidence="2 3">PS728</strain>
    </source>
</reference>
<evidence type="ECO:0000256" key="1">
    <source>
        <dbReference type="SAM" id="MobiDB-lite"/>
    </source>
</evidence>
<name>A0A062VK83_9PROT</name>
<dbReference type="OrthoDB" id="7189112at2"/>
<evidence type="ECO:0000313" key="3">
    <source>
        <dbReference type="Proteomes" id="UP000027100"/>
    </source>
</evidence>
<keyword evidence="3" id="KW-1185">Reference proteome</keyword>
<sequence length="186" mass="20928">MHTPSAGSILFAGGHSLSPEVFRFGDIRLLVRNGERGWQGGSIAVCLWEETDGFPWQPRLARRTAMIDPVSGQKSVVFMGLRPGRYAVTAFADRHRKGRLGRTLFGWPSVPVFLSGSMLWQRNMRFDDYAQRITQSTILELRLAHAELSFGRTSNGDKNNDRNNRPRQNADPTGTVRRPAAPAHRR</sequence>
<dbReference type="STRING" id="1280954.HPO_03884"/>